<feature type="non-terminal residue" evidence="4">
    <location>
        <position position="121"/>
    </location>
</feature>
<proteinExistence type="predicted"/>
<evidence type="ECO:0000313" key="5">
    <source>
        <dbReference type="Proteomes" id="UP001166093"/>
    </source>
</evidence>
<reference evidence="4" key="1">
    <citation type="journal article" date="2021" name="Cell">
        <title>Tracing the genetic footprints of vertebrate landing in non-teleost ray-finned fishes.</title>
        <authorList>
            <person name="Bi X."/>
            <person name="Wang K."/>
            <person name="Yang L."/>
            <person name="Pan H."/>
            <person name="Jiang H."/>
            <person name="Wei Q."/>
            <person name="Fang M."/>
            <person name="Yu H."/>
            <person name="Zhu C."/>
            <person name="Cai Y."/>
            <person name="He Y."/>
            <person name="Gan X."/>
            <person name="Zeng H."/>
            <person name="Yu D."/>
            <person name="Zhu Y."/>
            <person name="Jiang H."/>
            <person name="Qiu Q."/>
            <person name="Yang H."/>
            <person name="Zhang Y.E."/>
            <person name="Wang W."/>
            <person name="Zhu M."/>
            <person name="He S."/>
            <person name="Zhang G."/>
        </authorList>
    </citation>
    <scope>NUCLEOTIDE SEQUENCE</scope>
    <source>
        <strain evidence="4">Pddl_001</strain>
    </source>
</reference>
<dbReference type="Gene3D" id="1.25.40.20">
    <property type="entry name" value="Ankyrin repeat-containing domain"/>
    <property type="match status" value="1"/>
</dbReference>
<dbReference type="PANTHER" id="PTHR24139">
    <property type="entry name" value="CALCIUM-INDEPENDENT PHOSPHOLIPASE A2"/>
    <property type="match status" value="1"/>
</dbReference>
<dbReference type="Proteomes" id="UP001166093">
    <property type="component" value="Unassembled WGS sequence"/>
</dbReference>
<evidence type="ECO:0000313" key="4">
    <source>
        <dbReference type="EMBL" id="MBN3271896.1"/>
    </source>
</evidence>
<dbReference type="InterPro" id="IPR047148">
    <property type="entry name" value="PLPL9"/>
</dbReference>
<feature type="non-terminal residue" evidence="4">
    <location>
        <position position="1"/>
    </location>
</feature>
<dbReference type="PROSITE" id="PS50297">
    <property type="entry name" value="ANK_REP_REGION"/>
    <property type="match status" value="1"/>
</dbReference>
<organism evidence="4 5">
    <name type="scientific">Polyodon spathula</name>
    <name type="common">North American paddlefish</name>
    <name type="synonym">Squalus spathula</name>
    <dbReference type="NCBI Taxonomy" id="7913"/>
    <lineage>
        <taxon>Eukaryota</taxon>
        <taxon>Metazoa</taxon>
        <taxon>Chordata</taxon>
        <taxon>Craniata</taxon>
        <taxon>Vertebrata</taxon>
        <taxon>Euteleostomi</taxon>
        <taxon>Actinopterygii</taxon>
        <taxon>Chondrostei</taxon>
        <taxon>Acipenseriformes</taxon>
        <taxon>Polyodontidae</taxon>
        <taxon>Polyodon</taxon>
    </lineage>
</organism>
<evidence type="ECO:0000256" key="2">
    <source>
        <dbReference type="PROSITE-ProRule" id="PRU00023"/>
    </source>
</evidence>
<keyword evidence="2" id="KW-0040">ANK repeat</keyword>
<dbReference type="EMBL" id="JAAWVQ010014869">
    <property type="protein sequence ID" value="MBN3271896.1"/>
    <property type="molecule type" value="Genomic_DNA"/>
</dbReference>
<evidence type="ECO:0000256" key="1">
    <source>
        <dbReference type="ARBA" id="ARBA00022801"/>
    </source>
</evidence>
<sequence length="121" mass="13571">MGRQTDRQECWVLCDRCLLFSPQLCRLLIAKGCNVNYLSQSGETPLHIMVRRKRFGAAMVLLTHGAQSNAKGENGDTPLHLAMKVQDGDMRPRERAPPHSVTPRESTPTQCDPAREHPHTV</sequence>
<dbReference type="SUPFAM" id="SSF48403">
    <property type="entry name" value="Ankyrin repeat"/>
    <property type="match status" value="1"/>
</dbReference>
<feature type="compositionally biased region" description="Basic and acidic residues" evidence="3">
    <location>
        <begin position="86"/>
        <end position="97"/>
    </location>
</feature>
<keyword evidence="1" id="KW-0378">Hydrolase</keyword>
<dbReference type="InterPro" id="IPR002110">
    <property type="entry name" value="Ankyrin_rpt"/>
</dbReference>
<name>A0ABS2XCX9_POLSP</name>
<evidence type="ECO:0000256" key="3">
    <source>
        <dbReference type="SAM" id="MobiDB-lite"/>
    </source>
</evidence>
<dbReference type="InterPro" id="IPR036770">
    <property type="entry name" value="Ankyrin_rpt-contain_sf"/>
</dbReference>
<keyword evidence="5" id="KW-1185">Reference proteome</keyword>
<dbReference type="Pfam" id="PF12796">
    <property type="entry name" value="Ank_2"/>
    <property type="match status" value="1"/>
</dbReference>
<feature type="repeat" description="ANK" evidence="2">
    <location>
        <begin position="41"/>
        <end position="73"/>
    </location>
</feature>
<protein>
    <submittedName>
        <fullName evidence="4">PLPL9 phospholipase</fullName>
    </submittedName>
</protein>
<accession>A0ABS2XCX9</accession>
<comment type="caution">
    <text evidence="4">The sequence shown here is derived from an EMBL/GenBank/DDBJ whole genome shotgun (WGS) entry which is preliminary data.</text>
</comment>
<dbReference type="PANTHER" id="PTHR24139:SF34">
    <property type="entry name" value="85_88 KDA CALCIUM-INDEPENDENT PHOSPHOLIPASE A2"/>
    <property type="match status" value="1"/>
</dbReference>
<dbReference type="PROSITE" id="PS50088">
    <property type="entry name" value="ANK_REPEAT"/>
    <property type="match status" value="1"/>
</dbReference>
<feature type="region of interest" description="Disordered" evidence="3">
    <location>
        <begin position="68"/>
        <end position="121"/>
    </location>
</feature>
<gene>
    <name evidence="4" type="primary">Pla2g6_0</name>
    <name evidence="4" type="ORF">GTO93_0000104</name>
</gene>